<protein>
    <submittedName>
        <fullName evidence="1">Uncharacterized protein</fullName>
    </submittedName>
</protein>
<accession>A0A6G6Y447</accession>
<dbReference type="Proteomes" id="UP000501568">
    <property type="component" value="Chromosome"/>
</dbReference>
<sequence length="72" mass="7572">MTDMARALPHPANDCDAAVPVRWVLRGGRGQPAGWEATGKRDRRDASLRLTNSAASRGVLAGSPCLIVFGVA</sequence>
<evidence type="ECO:0000313" key="2">
    <source>
        <dbReference type="Proteomes" id="UP000501568"/>
    </source>
</evidence>
<keyword evidence="2" id="KW-1185">Reference proteome</keyword>
<reference evidence="1 2" key="1">
    <citation type="submission" date="2020-02" db="EMBL/GenBank/DDBJ databases">
        <authorList>
            <person name="Zheng R.K."/>
            <person name="Sun C.M."/>
        </authorList>
    </citation>
    <scope>NUCLEOTIDE SEQUENCE [LARGE SCALE GENOMIC DNA]</scope>
    <source>
        <strain evidence="2">zrk23</strain>
    </source>
</reference>
<evidence type="ECO:0000313" key="1">
    <source>
        <dbReference type="EMBL" id="QIG79685.1"/>
    </source>
</evidence>
<dbReference type="RefSeq" id="WP_165326685.1">
    <property type="nucleotide sequence ID" value="NZ_CP049109.1"/>
</dbReference>
<dbReference type="KEGG" id="spzr:G5C33_07690"/>
<gene>
    <name evidence="1" type="ORF">G5C33_07690</name>
</gene>
<dbReference type="EMBL" id="CP049109">
    <property type="protein sequence ID" value="QIG79685.1"/>
    <property type="molecule type" value="Genomic_DNA"/>
</dbReference>
<organism evidence="1 2">
    <name type="scientific">Stakelama tenebrarum</name>
    <dbReference type="NCBI Taxonomy" id="2711215"/>
    <lineage>
        <taxon>Bacteria</taxon>
        <taxon>Pseudomonadati</taxon>
        <taxon>Pseudomonadota</taxon>
        <taxon>Alphaproteobacteria</taxon>
        <taxon>Sphingomonadales</taxon>
        <taxon>Sphingomonadaceae</taxon>
        <taxon>Stakelama</taxon>
    </lineage>
</organism>
<dbReference type="AlphaFoldDB" id="A0A6G6Y447"/>
<name>A0A6G6Y447_9SPHN</name>
<proteinExistence type="predicted"/>